<evidence type="ECO:0000313" key="1">
    <source>
        <dbReference type="EMBL" id="MBI3540203.1"/>
    </source>
</evidence>
<accession>A0A9D6QMX4</accession>
<dbReference type="PANTHER" id="PTHR30304:SF0">
    <property type="entry name" value="D-TAGATOSE-1,6-BISPHOSPHATE ALDOLASE SUBUNIT GATY-RELATED"/>
    <property type="match status" value="1"/>
</dbReference>
<organism evidence="1 2">
    <name type="scientific">Eiseniibacteriota bacterium</name>
    <dbReference type="NCBI Taxonomy" id="2212470"/>
    <lineage>
        <taxon>Bacteria</taxon>
        <taxon>Candidatus Eiseniibacteriota</taxon>
    </lineage>
</organism>
<reference evidence="1" key="1">
    <citation type="submission" date="2020-07" db="EMBL/GenBank/DDBJ databases">
        <title>Huge and variable diversity of episymbiotic CPR bacteria and DPANN archaea in groundwater ecosystems.</title>
        <authorList>
            <person name="He C.Y."/>
            <person name="Keren R."/>
            <person name="Whittaker M."/>
            <person name="Farag I.F."/>
            <person name="Doudna J."/>
            <person name="Cate J.H.D."/>
            <person name="Banfield J.F."/>
        </authorList>
    </citation>
    <scope>NUCLEOTIDE SEQUENCE</scope>
    <source>
        <strain evidence="1">NC_groundwater_928_Pr1_S-0.2um_72_17</strain>
    </source>
</reference>
<dbReference type="PANTHER" id="PTHR30304">
    <property type="entry name" value="D-TAGATOSE-1,6-BISPHOSPHATE ALDOLASE"/>
    <property type="match status" value="1"/>
</dbReference>
<protein>
    <submittedName>
        <fullName evidence="1">Class II fructose-bisphosphate aldolase</fullName>
    </submittedName>
</protein>
<dbReference type="Gene3D" id="3.20.20.70">
    <property type="entry name" value="Aldolase class I"/>
    <property type="match status" value="1"/>
</dbReference>
<evidence type="ECO:0000313" key="2">
    <source>
        <dbReference type="Proteomes" id="UP000807850"/>
    </source>
</evidence>
<dbReference type="InterPro" id="IPR000771">
    <property type="entry name" value="FBA_II"/>
</dbReference>
<dbReference type="Pfam" id="PF01116">
    <property type="entry name" value="F_bP_aldolase"/>
    <property type="match status" value="1"/>
</dbReference>
<dbReference type="InterPro" id="IPR050246">
    <property type="entry name" value="Class_II_FBP_aldolase"/>
</dbReference>
<name>A0A9D6QMX4_UNCEI</name>
<dbReference type="GO" id="GO:0008270">
    <property type="term" value="F:zinc ion binding"/>
    <property type="evidence" value="ECO:0007669"/>
    <property type="project" value="InterPro"/>
</dbReference>
<dbReference type="AlphaFoldDB" id="A0A9D6QMX4"/>
<dbReference type="InterPro" id="IPR013785">
    <property type="entry name" value="Aldolase_TIM"/>
</dbReference>
<gene>
    <name evidence="1" type="ORF">HY076_08025</name>
</gene>
<dbReference type="SUPFAM" id="SSF51569">
    <property type="entry name" value="Aldolase"/>
    <property type="match status" value="1"/>
</dbReference>
<dbReference type="EMBL" id="JACQAY010000264">
    <property type="protein sequence ID" value="MBI3540203.1"/>
    <property type="molecule type" value="Genomic_DNA"/>
</dbReference>
<proteinExistence type="predicted"/>
<comment type="caution">
    <text evidence="1">The sequence shown here is derived from an EMBL/GenBank/DDBJ whole genome shotgun (WGS) entry which is preliminary data.</text>
</comment>
<sequence length="468" mass="49688">MELQHQDDLKHAVAALATRNADALDRLVWTGVFAAGALRDQARGAVLDQARSAGIYPASIHDLYAARGRGEVAPTFTVPAINIRGMAYDTARALFRARKALDAGAVICEIARSEIAYTDQRPAEYAFVVIGAALREGWKGPVFIQGDHFQINAKKYGADAAGAAAEMKAVQDLTAEAIRAGFYNIDVDTSTLVDLSKSGHEAQQALNGGLCAGLTAFIRARQPKGVTVSVGGEIGEVGGKNSTPEELEAFMTVFTAALREAAPGAEGISKISVQTGTSHGGVPLPDGSIAEVKIDFDALERCSTLARGTYGMAGAVQHGASTLPAALFDRFPKLGACEIHLATEFQNMIYDHPAFPADLKRAIYEKLRTAAADERKPSDTDEQFFYKTRKKALGMFKREMWGLAGPARAAIGATLEEKFTFLLDKLAVRGTRALADRWAPFVAGSFPSIGAAAGADGRAHEDVTGLSD</sequence>
<dbReference type="Proteomes" id="UP000807850">
    <property type="component" value="Unassembled WGS sequence"/>
</dbReference>
<dbReference type="GO" id="GO:0005975">
    <property type="term" value="P:carbohydrate metabolic process"/>
    <property type="evidence" value="ECO:0007669"/>
    <property type="project" value="InterPro"/>
</dbReference>
<dbReference type="GO" id="GO:0016832">
    <property type="term" value="F:aldehyde-lyase activity"/>
    <property type="evidence" value="ECO:0007669"/>
    <property type="project" value="InterPro"/>
</dbReference>